<evidence type="ECO:0000313" key="4">
    <source>
        <dbReference type="Proteomes" id="UP001497482"/>
    </source>
</evidence>
<evidence type="ECO:0000256" key="2">
    <source>
        <dbReference type="SAM" id="SignalP"/>
    </source>
</evidence>
<keyword evidence="1" id="KW-0175">Coiled coil</keyword>
<reference evidence="3 4" key="1">
    <citation type="submission" date="2024-04" db="EMBL/GenBank/DDBJ databases">
        <authorList>
            <person name="Waldvogel A.-M."/>
            <person name="Schoenle A."/>
        </authorList>
    </citation>
    <scope>NUCLEOTIDE SEQUENCE [LARGE SCALE GENOMIC DNA]</scope>
</reference>
<feature type="chain" id="PRO_5043886771" evidence="2">
    <location>
        <begin position="19"/>
        <end position="129"/>
    </location>
</feature>
<feature type="coiled-coil region" evidence="1">
    <location>
        <begin position="25"/>
        <end position="59"/>
    </location>
</feature>
<sequence>MWLLRLICAVLLVPRSRTFELQDTIHKLIEENIHLHDQLENLTQALKQLKRMLLHHSNDRGHHDNEMPHNKNIPEVWEEWSRHGISAETHMFLEQAFCGHDLHGSAPHAQVHVLLFTLTLLLLFSFDQL</sequence>
<dbReference type="Proteomes" id="UP001497482">
    <property type="component" value="Chromosome 1"/>
</dbReference>
<evidence type="ECO:0000256" key="1">
    <source>
        <dbReference type="SAM" id="Coils"/>
    </source>
</evidence>
<proteinExistence type="predicted"/>
<keyword evidence="4" id="KW-1185">Reference proteome</keyword>
<feature type="signal peptide" evidence="2">
    <location>
        <begin position="1"/>
        <end position="18"/>
    </location>
</feature>
<accession>A0AAV2IRA9</accession>
<dbReference type="EMBL" id="OZ035823">
    <property type="protein sequence ID" value="CAL1567707.1"/>
    <property type="molecule type" value="Genomic_DNA"/>
</dbReference>
<organism evidence="3 4">
    <name type="scientific">Knipowitschia caucasica</name>
    <name type="common">Caucasian dwarf goby</name>
    <name type="synonym">Pomatoschistus caucasicus</name>
    <dbReference type="NCBI Taxonomy" id="637954"/>
    <lineage>
        <taxon>Eukaryota</taxon>
        <taxon>Metazoa</taxon>
        <taxon>Chordata</taxon>
        <taxon>Craniata</taxon>
        <taxon>Vertebrata</taxon>
        <taxon>Euteleostomi</taxon>
        <taxon>Actinopterygii</taxon>
        <taxon>Neopterygii</taxon>
        <taxon>Teleostei</taxon>
        <taxon>Neoteleostei</taxon>
        <taxon>Acanthomorphata</taxon>
        <taxon>Gobiaria</taxon>
        <taxon>Gobiiformes</taxon>
        <taxon>Gobioidei</taxon>
        <taxon>Gobiidae</taxon>
        <taxon>Gobiinae</taxon>
        <taxon>Knipowitschia</taxon>
    </lineage>
</organism>
<protein>
    <submittedName>
        <fullName evidence="3">Uncharacterized protein</fullName>
    </submittedName>
</protein>
<gene>
    <name evidence="3" type="ORF">KC01_LOCUS480</name>
</gene>
<keyword evidence="2" id="KW-0732">Signal</keyword>
<dbReference type="AlphaFoldDB" id="A0AAV2IRA9"/>
<name>A0AAV2IRA9_KNICA</name>
<evidence type="ECO:0000313" key="3">
    <source>
        <dbReference type="EMBL" id="CAL1567707.1"/>
    </source>
</evidence>